<comment type="caution">
    <text evidence="2">The sequence shown here is derived from an EMBL/GenBank/DDBJ whole genome shotgun (WGS) entry which is preliminary data.</text>
</comment>
<sequence length="708" mass="83516">MLLCSVTHQNTLKISGFKTRVQDLWSALLAENFVFSFKNTLEIAAYRKLEEMYADWTWRLRSRMLDIENKLKIKIENDRKENVKKEDLEAEMQKEYKDITKDMECYFSEDKDQVILIQWKRNIEQKVADVKEQIIGETKRKFEKLIRMKKSCWDLEKKKSKYEDQLLRRSKELALKLKAKDLDGDKLEREFEKLWTAWVCEVSSDMPLLKKMDVEIDTEQILIDRLVGEPLFPRRQSGSYRNLQSAWDFSDYISIKKKYFFKTTITTEEANQLARRLTQDIIRCVTKSIKEKERANVDYSPTFMHEIVNKILKDIQDFESQEKRFVFNNNYKTDLCLMLCYQAALRFQEMHNAFQLANDPLTYLKNKKVDYFGIFTTSCKGATSTTGLADFVSSKLKEAIHQQVYNKTNKDLAGEIRSNTPAFRSNRFTLESHILKTLAEDENFDKFMRYIHFPKQYFEEFISQSIDNYCWDGKNPRILKVFRKSLEHFKTRVTFATSKSTEVVQDKNGNVPVWLDEFCDELKEDLEFTRGDLKSVEYQEIKDIKFLKEAMMTVLEHVVEDLEREFTMKSSTNTKSSRTEIQDKLFEHLCGCWEQCPFCNAICTNTISDHDGDHSVGFHRPQGICAGAWYKTDNLVTDICSSLVASNCNLVLSDDKHIPFRNYREAGPRHAKWSITPDSSLQPYWKWFVCKFQSDLGKKIFKKISWKG</sequence>
<accession>A0A444V232</accession>
<protein>
    <submittedName>
        <fullName evidence="2">Interferon-induced very large GTPase 1</fullName>
    </submittedName>
</protein>
<reference evidence="2 3" key="1">
    <citation type="submission" date="2019-01" db="EMBL/GenBank/DDBJ databases">
        <title>Draft Genome and Complete Hox-Cluster Characterization of the Sterlet Sturgeon (Acipenser ruthenus).</title>
        <authorList>
            <person name="Wei Q."/>
        </authorList>
    </citation>
    <scope>NUCLEOTIDE SEQUENCE [LARGE SCALE GENOMIC DNA]</scope>
    <source>
        <strain evidence="2">WHYD16114868_AA</strain>
        <tissue evidence="2">Blood</tissue>
    </source>
</reference>
<dbReference type="Proteomes" id="UP000289886">
    <property type="component" value="Unassembled WGS sequence"/>
</dbReference>
<evidence type="ECO:0000313" key="2">
    <source>
        <dbReference type="EMBL" id="RXM94493.1"/>
    </source>
</evidence>
<organism evidence="2 3">
    <name type="scientific">Acipenser ruthenus</name>
    <name type="common">Sterlet sturgeon</name>
    <dbReference type="NCBI Taxonomy" id="7906"/>
    <lineage>
        <taxon>Eukaryota</taxon>
        <taxon>Metazoa</taxon>
        <taxon>Chordata</taxon>
        <taxon>Craniata</taxon>
        <taxon>Vertebrata</taxon>
        <taxon>Euteleostomi</taxon>
        <taxon>Actinopterygii</taxon>
        <taxon>Chondrostei</taxon>
        <taxon>Acipenseriformes</taxon>
        <taxon>Acipenseridae</taxon>
        <taxon>Acipenser</taxon>
    </lineage>
</organism>
<name>A0A444V232_ACIRT</name>
<dbReference type="EMBL" id="SCEB01003328">
    <property type="protein sequence ID" value="RXM94493.1"/>
    <property type="molecule type" value="Genomic_DNA"/>
</dbReference>
<gene>
    <name evidence="2" type="ORF">EOD39_17935</name>
</gene>
<dbReference type="AlphaFoldDB" id="A0A444V232"/>
<feature type="domain" description="Interferon-induced very large GTPase 1" evidence="1">
    <location>
        <begin position="43"/>
        <end position="152"/>
    </location>
</feature>
<keyword evidence="3" id="KW-1185">Reference proteome</keyword>
<dbReference type="InterPro" id="IPR058641">
    <property type="entry name" value="GVIN1_dom"/>
</dbReference>
<dbReference type="PANTHER" id="PTHR22796">
    <property type="entry name" value="URG4-RELATED"/>
    <property type="match status" value="1"/>
</dbReference>
<evidence type="ECO:0000313" key="3">
    <source>
        <dbReference type="Proteomes" id="UP000289886"/>
    </source>
</evidence>
<proteinExistence type="predicted"/>
<evidence type="ECO:0000259" key="1">
    <source>
        <dbReference type="Pfam" id="PF25974"/>
    </source>
</evidence>
<dbReference type="PANTHER" id="PTHR22796:SF6">
    <property type="entry name" value="INTERFERON-INDUCED VERY LARGE GTPASE 1-RELATED"/>
    <property type="match status" value="1"/>
</dbReference>
<dbReference type="Pfam" id="PF25974">
    <property type="entry name" value="URGCP_9th"/>
    <property type="match status" value="1"/>
</dbReference>